<dbReference type="GO" id="GO:0044281">
    <property type="term" value="P:small molecule metabolic process"/>
    <property type="evidence" value="ECO:0007669"/>
    <property type="project" value="UniProtKB-ARBA"/>
</dbReference>
<evidence type="ECO:0000256" key="1">
    <source>
        <dbReference type="ARBA" id="ARBA00008226"/>
    </source>
</evidence>
<evidence type="ECO:0000256" key="2">
    <source>
        <dbReference type="ARBA" id="ARBA00012829"/>
    </source>
</evidence>
<dbReference type="GO" id="GO:0005524">
    <property type="term" value="F:ATP binding"/>
    <property type="evidence" value="ECO:0007669"/>
    <property type="project" value="UniProtKB-KW"/>
</dbReference>
<keyword evidence="6" id="KW-0067">ATP-binding</keyword>
<dbReference type="EMBL" id="UINC01019539">
    <property type="protein sequence ID" value="SVA82789.1"/>
    <property type="molecule type" value="Genomic_DNA"/>
</dbReference>
<dbReference type="HAMAP" id="MF_00253_B">
    <property type="entry name" value="Gly_tRNA_synth_B"/>
    <property type="match status" value="1"/>
</dbReference>
<dbReference type="FunFam" id="3.40.50.800:FF:000002">
    <property type="entry name" value="Glycine--tRNA ligase"/>
    <property type="match status" value="1"/>
</dbReference>
<organism evidence="10">
    <name type="scientific">marine metagenome</name>
    <dbReference type="NCBI Taxonomy" id="408172"/>
    <lineage>
        <taxon>unclassified sequences</taxon>
        <taxon>metagenomes</taxon>
        <taxon>ecological metagenomes</taxon>
    </lineage>
</organism>
<dbReference type="GO" id="GO:0006426">
    <property type="term" value="P:glycyl-tRNA aminoacylation"/>
    <property type="evidence" value="ECO:0007669"/>
    <property type="project" value="InterPro"/>
</dbReference>
<evidence type="ECO:0000256" key="4">
    <source>
        <dbReference type="ARBA" id="ARBA00022598"/>
    </source>
</evidence>
<dbReference type="Gene3D" id="3.30.930.10">
    <property type="entry name" value="Bira Bifunctional Protein, Domain 2"/>
    <property type="match status" value="1"/>
</dbReference>
<keyword evidence="3" id="KW-0963">Cytoplasm</keyword>
<dbReference type="NCBIfam" id="TIGR00389">
    <property type="entry name" value="glyS_dimeric"/>
    <property type="match status" value="1"/>
</dbReference>
<evidence type="ECO:0000256" key="6">
    <source>
        <dbReference type="ARBA" id="ARBA00022840"/>
    </source>
</evidence>
<evidence type="ECO:0000256" key="5">
    <source>
        <dbReference type="ARBA" id="ARBA00022741"/>
    </source>
</evidence>
<proteinExistence type="inferred from homology"/>
<dbReference type="EC" id="6.1.1.14" evidence="2"/>
<dbReference type="PANTHER" id="PTHR10745">
    <property type="entry name" value="GLYCYL-TRNA SYNTHETASE/DNA POLYMERASE SUBUNIT GAMMA-2"/>
    <property type="match status" value="1"/>
</dbReference>
<dbReference type="CDD" id="cd00774">
    <property type="entry name" value="GlyRS-like_core"/>
    <property type="match status" value="1"/>
</dbReference>
<dbReference type="InterPro" id="IPR002314">
    <property type="entry name" value="aa-tRNA-synt_IIb"/>
</dbReference>
<dbReference type="Pfam" id="PF00587">
    <property type="entry name" value="tRNA-synt_2b"/>
    <property type="match status" value="1"/>
</dbReference>
<evidence type="ECO:0000313" key="10">
    <source>
        <dbReference type="EMBL" id="SVA82789.1"/>
    </source>
</evidence>
<dbReference type="NCBIfam" id="NF003211">
    <property type="entry name" value="PRK04173.1"/>
    <property type="match status" value="1"/>
</dbReference>
<evidence type="ECO:0000256" key="7">
    <source>
        <dbReference type="ARBA" id="ARBA00022917"/>
    </source>
</evidence>
<accession>A0A381Z0Q9</accession>
<dbReference type="GO" id="GO:0005737">
    <property type="term" value="C:cytoplasm"/>
    <property type="evidence" value="ECO:0007669"/>
    <property type="project" value="InterPro"/>
</dbReference>
<name>A0A381Z0Q9_9ZZZZ</name>
<dbReference type="InterPro" id="IPR045864">
    <property type="entry name" value="aa-tRNA-synth_II/BPL/LPL"/>
</dbReference>
<dbReference type="AlphaFoldDB" id="A0A381Z0Q9"/>
<dbReference type="SUPFAM" id="SSF52954">
    <property type="entry name" value="Class II aaRS ABD-related"/>
    <property type="match status" value="1"/>
</dbReference>
<sequence length="455" mass="52614">MPYADMDKMMSLSKRRGFMFQSSEIYGGLGSTWDYGPLGVEIKRNVKEAWWRSVVTERDDMVGLDAAILMHPQVWVASGHVENFSDPLVECKECNSRFRQDHLLEETGIDPESPKAKTALKDLRCPNCGSELGPPRRFNLMFKTFMGPVEDTANEVFLRPETAQGIFVNFKNVLDSTRKKLPFGIGQIGKSFRNEITPGNFTFRTREFEQMEAEFFVKPGSDEEWLDSWVKSRYQWYVGLGIRTENLRVRKHGDDELAHYAKACYDVEYRFPWGWGELEGIANRGDFDLRQHQEVSGQDMTYFDESEEGDDRRYLPYVIEPSGGVDRATLAFWLDAYDEEPDGDNVRVVSHIHRDLAPVTVAALPLSRNDKLLPTARSVYDILRKHFKTQYDDSQAIGRRYRRQDEIGTPYCVTIDFDTIDDNQVTIRDRDTMHQARVPVSELVDILKDKLEHAW</sequence>
<dbReference type="GO" id="GO:0004820">
    <property type="term" value="F:glycine-tRNA ligase activity"/>
    <property type="evidence" value="ECO:0007669"/>
    <property type="project" value="UniProtKB-EC"/>
</dbReference>
<evidence type="ECO:0000259" key="9">
    <source>
        <dbReference type="PROSITE" id="PS50862"/>
    </source>
</evidence>
<dbReference type="SUPFAM" id="SSF55681">
    <property type="entry name" value="Class II aaRS and biotin synthetases"/>
    <property type="match status" value="1"/>
</dbReference>
<dbReference type="Gene3D" id="3.40.50.800">
    <property type="entry name" value="Anticodon-binding domain"/>
    <property type="match status" value="1"/>
</dbReference>
<dbReference type="InterPro" id="IPR006195">
    <property type="entry name" value="aa-tRNA-synth_II"/>
</dbReference>
<keyword evidence="8" id="KW-0030">Aminoacyl-tRNA synthetase</keyword>
<dbReference type="PANTHER" id="PTHR10745:SF8">
    <property type="entry name" value="DNA POLYMERASE SUBUNIT GAMMA-2, MITOCHONDRIAL"/>
    <property type="match status" value="1"/>
</dbReference>
<dbReference type="InterPro" id="IPR036621">
    <property type="entry name" value="Anticodon-bd_dom_sf"/>
</dbReference>
<dbReference type="InterPro" id="IPR022961">
    <property type="entry name" value="Gly_tRNA_ligase_bac"/>
</dbReference>
<keyword evidence="5" id="KW-0547">Nucleotide-binding</keyword>
<evidence type="ECO:0000256" key="3">
    <source>
        <dbReference type="ARBA" id="ARBA00022490"/>
    </source>
</evidence>
<dbReference type="Pfam" id="PF03129">
    <property type="entry name" value="HGTP_anticodon"/>
    <property type="match status" value="1"/>
</dbReference>
<dbReference type="InterPro" id="IPR004154">
    <property type="entry name" value="Anticodon-bd"/>
</dbReference>
<dbReference type="CDD" id="cd00858">
    <property type="entry name" value="GlyRS_anticodon"/>
    <property type="match status" value="1"/>
</dbReference>
<reference evidence="10" key="1">
    <citation type="submission" date="2018-05" db="EMBL/GenBank/DDBJ databases">
        <authorList>
            <person name="Lanie J.A."/>
            <person name="Ng W.-L."/>
            <person name="Kazmierczak K.M."/>
            <person name="Andrzejewski T.M."/>
            <person name="Davidsen T.M."/>
            <person name="Wayne K.J."/>
            <person name="Tettelin H."/>
            <person name="Glass J.I."/>
            <person name="Rusch D."/>
            <person name="Podicherti R."/>
            <person name="Tsui H.-C.T."/>
            <person name="Winkler M.E."/>
        </authorList>
    </citation>
    <scope>NUCLEOTIDE SEQUENCE</scope>
</reference>
<gene>
    <name evidence="10" type="ORF">METZ01_LOCUS135643</name>
</gene>
<comment type="similarity">
    <text evidence="1">Belongs to the class-II aminoacyl-tRNA synthetase family.</text>
</comment>
<feature type="domain" description="Aminoacyl-transfer RNA synthetases class-II family profile" evidence="9">
    <location>
        <begin position="7"/>
        <end position="358"/>
    </location>
</feature>
<keyword evidence="7" id="KW-0648">Protein biosynthesis</keyword>
<dbReference type="InterPro" id="IPR027031">
    <property type="entry name" value="Gly-tRNA_synthase/POLG2"/>
</dbReference>
<protein>
    <recommendedName>
        <fullName evidence="2">glycine--tRNA ligase</fullName>
        <ecNumber evidence="2">6.1.1.14</ecNumber>
    </recommendedName>
</protein>
<evidence type="ECO:0000256" key="8">
    <source>
        <dbReference type="ARBA" id="ARBA00023146"/>
    </source>
</evidence>
<dbReference type="InterPro" id="IPR002315">
    <property type="entry name" value="tRNA-synt_gly"/>
</dbReference>
<dbReference type="PROSITE" id="PS50862">
    <property type="entry name" value="AA_TRNA_LIGASE_II"/>
    <property type="match status" value="1"/>
</dbReference>
<dbReference type="PRINTS" id="PR01043">
    <property type="entry name" value="TRNASYNTHGLY"/>
</dbReference>
<keyword evidence="4" id="KW-0436">Ligase</keyword>
<dbReference type="InterPro" id="IPR033731">
    <property type="entry name" value="GlyRS-like_core"/>
</dbReference>